<proteinExistence type="predicted"/>
<dbReference type="RefSeq" id="WP_145717314.1">
    <property type="nucleotide sequence ID" value="NZ_BAAAFY010000004.1"/>
</dbReference>
<accession>A0A562T0I0</accession>
<comment type="caution">
    <text evidence="2">The sequence shown here is derived from an EMBL/GenBank/DDBJ whole genome shotgun (WGS) entry which is preliminary data.</text>
</comment>
<evidence type="ECO:0000256" key="1">
    <source>
        <dbReference type="SAM" id="MobiDB-lite"/>
    </source>
</evidence>
<feature type="region of interest" description="Disordered" evidence="1">
    <location>
        <begin position="1"/>
        <end position="26"/>
    </location>
</feature>
<dbReference type="OrthoDB" id="4317910at2"/>
<feature type="compositionally biased region" description="Basic residues" evidence="1">
    <location>
        <begin position="1"/>
        <end position="16"/>
    </location>
</feature>
<name>A0A562T0I0_CHIJA</name>
<keyword evidence="3" id="KW-1185">Reference proteome</keyword>
<dbReference type="AlphaFoldDB" id="A0A562T0I0"/>
<dbReference type="EMBL" id="VLLG01000004">
    <property type="protein sequence ID" value="TWI87039.1"/>
    <property type="molecule type" value="Genomic_DNA"/>
</dbReference>
<reference evidence="2 3" key="1">
    <citation type="journal article" date="2013" name="Stand. Genomic Sci.">
        <title>Genomic Encyclopedia of Type Strains, Phase I: The one thousand microbial genomes (KMG-I) project.</title>
        <authorList>
            <person name="Kyrpides N.C."/>
            <person name="Woyke T."/>
            <person name="Eisen J.A."/>
            <person name="Garrity G."/>
            <person name="Lilburn T.G."/>
            <person name="Beck B.J."/>
            <person name="Whitman W.B."/>
            <person name="Hugenholtz P."/>
            <person name="Klenk H.P."/>
        </authorList>
    </citation>
    <scope>NUCLEOTIDE SEQUENCE [LARGE SCALE GENOMIC DNA]</scope>
    <source>
        <strain evidence="2 3">DSM 13484</strain>
    </source>
</reference>
<sequence length="493" mass="54565">MPHKHHSRSSGQRSHRSVADNAGRNGVSAPAVAQLKLPDFTNSEKVAGFTNTNAYKTQLNEEQKRVYKSLAEDPQYNYQFGSRQDVISYLSTGTPAPVKTAIARVRGLGAPQPFTPEGYSGIDNFKPTEQHHLNWTEYVELHYGLALKRLNPASDKKTVIDHLYNEALKAATELDEATRLVSSSGLISANSTVAVYVKGMYDTAKLDENPAASGSPVPDIQVAKFLGQYMGVGIGVEASFTPYSSFPQGSGAGGESHANPPWYPLLKHRYTATNKYLYARGHLLNDHLGGPARPYNLVPLISNASGLGSTRVNEAHEALIEADAKEAVASMFQRRDKQLSPSPHDIFRVDYKVTARGFGQRRDKGFEQFHLAPLKIKKVTAELSQTGNADPTVAEFKAFVKAKSGGTDLWMNDFQSAFRSIDAEDHEKVSALLPLMQKNLEVWEQEDTIVPRELQYELRIHQGSSLQPNIKTIQDSIENKLPDDPRMKYQRNA</sequence>
<gene>
    <name evidence="2" type="ORF">LX66_4307</name>
</gene>
<protein>
    <submittedName>
        <fullName evidence="2">Uncharacterized protein</fullName>
    </submittedName>
</protein>
<organism evidence="2 3">
    <name type="scientific">Chitinophaga japonensis</name>
    <name type="common">Flexibacter japonensis</name>
    <dbReference type="NCBI Taxonomy" id="104662"/>
    <lineage>
        <taxon>Bacteria</taxon>
        <taxon>Pseudomonadati</taxon>
        <taxon>Bacteroidota</taxon>
        <taxon>Chitinophagia</taxon>
        <taxon>Chitinophagales</taxon>
        <taxon>Chitinophagaceae</taxon>
        <taxon>Chitinophaga</taxon>
    </lineage>
</organism>
<evidence type="ECO:0000313" key="2">
    <source>
        <dbReference type="EMBL" id="TWI87039.1"/>
    </source>
</evidence>
<dbReference type="Proteomes" id="UP000316778">
    <property type="component" value="Unassembled WGS sequence"/>
</dbReference>
<evidence type="ECO:0000313" key="3">
    <source>
        <dbReference type="Proteomes" id="UP000316778"/>
    </source>
</evidence>